<reference evidence="2" key="1">
    <citation type="journal article" date="2013" name="Nat. Commun.">
        <title>Whole-genome sequencing of Oryza brachyantha reveals mechanisms underlying Oryza genome evolution.</title>
        <authorList>
            <person name="Chen J."/>
            <person name="Huang Q."/>
            <person name="Gao D."/>
            <person name="Wang J."/>
            <person name="Lang Y."/>
            <person name="Liu T."/>
            <person name="Li B."/>
            <person name="Bai Z."/>
            <person name="Luis Goicoechea J."/>
            <person name="Liang C."/>
            <person name="Chen C."/>
            <person name="Zhang W."/>
            <person name="Sun S."/>
            <person name="Liao Y."/>
            <person name="Zhang X."/>
            <person name="Yang L."/>
            <person name="Song C."/>
            <person name="Wang M."/>
            <person name="Shi J."/>
            <person name="Liu G."/>
            <person name="Liu J."/>
            <person name="Zhou H."/>
            <person name="Zhou W."/>
            <person name="Yu Q."/>
            <person name="An N."/>
            <person name="Chen Y."/>
            <person name="Cai Q."/>
            <person name="Wang B."/>
            <person name="Liu B."/>
            <person name="Min J."/>
            <person name="Huang Y."/>
            <person name="Wu H."/>
            <person name="Li Z."/>
            <person name="Zhang Y."/>
            <person name="Yin Y."/>
            <person name="Song W."/>
            <person name="Jiang J."/>
            <person name="Jackson S.A."/>
            <person name="Wing R.A."/>
            <person name="Wang J."/>
            <person name="Chen M."/>
        </authorList>
    </citation>
    <scope>NUCLEOTIDE SEQUENCE [LARGE SCALE GENOMIC DNA]</scope>
    <source>
        <strain evidence="2">cv. IRGC 101232</strain>
    </source>
</reference>
<keyword evidence="1" id="KW-0812">Transmembrane</keyword>
<dbReference type="EnsemblPlants" id="OB03G46090.1">
    <property type="protein sequence ID" value="OB03G46090.1"/>
    <property type="gene ID" value="OB03G46090"/>
</dbReference>
<keyword evidence="1" id="KW-0472">Membrane</keyword>
<feature type="transmembrane region" description="Helical" evidence="1">
    <location>
        <begin position="45"/>
        <end position="67"/>
    </location>
</feature>
<protein>
    <submittedName>
        <fullName evidence="2">Uncharacterized protein</fullName>
    </submittedName>
</protein>
<keyword evidence="3" id="KW-1185">Reference proteome</keyword>
<sequence length="72" mass="8270">MFHNPNIYNASTPLRHKKIKERKGWQALPPPFIPSPFHSLSPPSLSFLLSLLLSFSSSSILYSSLLFRRSRE</sequence>
<accession>J3LU83</accession>
<proteinExistence type="predicted"/>
<dbReference type="Gramene" id="OB03G46090.1">
    <property type="protein sequence ID" value="OB03G46090.1"/>
    <property type="gene ID" value="OB03G46090"/>
</dbReference>
<keyword evidence="1" id="KW-1133">Transmembrane helix</keyword>
<dbReference type="Proteomes" id="UP000006038">
    <property type="component" value="Chromosome 3"/>
</dbReference>
<dbReference type="AlphaFoldDB" id="J3LU83"/>
<dbReference type="HOGENOM" id="CLU_2726221_0_0_1"/>
<evidence type="ECO:0000313" key="2">
    <source>
        <dbReference type="EnsemblPlants" id="OB03G46090.1"/>
    </source>
</evidence>
<reference evidence="2" key="2">
    <citation type="submission" date="2013-04" db="UniProtKB">
        <authorList>
            <consortium name="EnsemblPlants"/>
        </authorList>
    </citation>
    <scope>IDENTIFICATION</scope>
</reference>
<evidence type="ECO:0000256" key="1">
    <source>
        <dbReference type="SAM" id="Phobius"/>
    </source>
</evidence>
<organism evidence="2">
    <name type="scientific">Oryza brachyantha</name>
    <name type="common">malo sina</name>
    <dbReference type="NCBI Taxonomy" id="4533"/>
    <lineage>
        <taxon>Eukaryota</taxon>
        <taxon>Viridiplantae</taxon>
        <taxon>Streptophyta</taxon>
        <taxon>Embryophyta</taxon>
        <taxon>Tracheophyta</taxon>
        <taxon>Spermatophyta</taxon>
        <taxon>Magnoliopsida</taxon>
        <taxon>Liliopsida</taxon>
        <taxon>Poales</taxon>
        <taxon>Poaceae</taxon>
        <taxon>BOP clade</taxon>
        <taxon>Oryzoideae</taxon>
        <taxon>Oryzeae</taxon>
        <taxon>Oryzinae</taxon>
        <taxon>Oryza</taxon>
    </lineage>
</organism>
<evidence type="ECO:0000313" key="3">
    <source>
        <dbReference type="Proteomes" id="UP000006038"/>
    </source>
</evidence>
<name>J3LU83_ORYBR</name>